<gene>
    <name evidence="6" type="ORF">N5A92_03980</name>
</gene>
<keyword evidence="4" id="KW-0804">Transcription</keyword>
<name>A0ABT2LI51_9HYPH</name>
<dbReference type="InterPro" id="IPR037424">
    <property type="entry name" value="NocR_PBP2"/>
</dbReference>
<dbReference type="SUPFAM" id="SSF46785">
    <property type="entry name" value="Winged helix' DNA-binding domain"/>
    <property type="match status" value="1"/>
</dbReference>
<dbReference type="CDD" id="cd08415">
    <property type="entry name" value="PBP2_LysR_opines_like"/>
    <property type="match status" value="1"/>
</dbReference>
<dbReference type="InterPro" id="IPR005119">
    <property type="entry name" value="LysR_subst-bd"/>
</dbReference>
<dbReference type="Gene3D" id="1.10.10.10">
    <property type="entry name" value="Winged helix-like DNA-binding domain superfamily/Winged helix DNA-binding domain"/>
    <property type="match status" value="1"/>
</dbReference>
<reference evidence="6 7" key="1">
    <citation type="submission" date="2022-09" db="EMBL/GenBank/DDBJ databases">
        <title>Chelativorans salina sp. nov., a novel slightly halophilic bacterium isolated from a saline lake sediment enrichment.</title>
        <authorList>
            <person name="Gao L."/>
            <person name="Fang B.-Z."/>
            <person name="Li W.-J."/>
        </authorList>
    </citation>
    <scope>NUCLEOTIDE SEQUENCE [LARGE SCALE GENOMIC DNA]</scope>
    <source>
        <strain evidence="6 7">EGI FJ00035</strain>
    </source>
</reference>
<dbReference type="SUPFAM" id="SSF53850">
    <property type="entry name" value="Periplasmic binding protein-like II"/>
    <property type="match status" value="1"/>
</dbReference>
<accession>A0ABT2LI51</accession>
<keyword evidence="3" id="KW-0238">DNA-binding</keyword>
<dbReference type="InterPro" id="IPR036390">
    <property type="entry name" value="WH_DNA-bd_sf"/>
</dbReference>
<keyword evidence="2" id="KW-0805">Transcription regulation</keyword>
<evidence type="ECO:0000313" key="7">
    <source>
        <dbReference type="Proteomes" id="UP001320831"/>
    </source>
</evidence>
<dbReference type="PROSITE" id="PS50931">
    <property type="entry name" value="HTH_LYSR"/>
    <property type="match status" value="1"/>
</dbReference>
<evidence type="ECO:0000259" key="5">
    <source>
        <dbReference type="PROSITE" id="PS50931"/>
    </source>
</evidence>
<protein>
    <submittedName>
        <fullName evidence="6">LysR family transcriptional regulator</fullName>
    </submittedName>
</protein>
<dbReference type="RefSeq" id="WP_260900558.1">
    <property type="nucleotide sequence ID" value="NZ_JAOCZP010000001.1"/>
</dbReference>
<dbReference type="PANTHER" id="PTHR30427:SF1">
    <property type="entry name" value="TRANSCRIPTIONAL ACTIVATOR PROTEIN LYSR"/>
    <property type="match status" value="1"/>
</dbReference>
<evidence type="ECO:0000256" key="2">
    <source>
        <dbReference type="ARBA" id="ARBA00023015"/>
    </source>
</evidence>
<evidence type="ECO:0000256" key="1">
    <source>
        <dbReference type="ARBA" id="ARBA00009437"/>
    </source>
</evidence>
<dbReference type="PANTHER" id="PTHR30427">
    <property type="entry name" value="TRANSCRIPTIONAL ACTIVATOR PROTEIN LYSR"/>
    <property type="match status" value="1"/>
</dbReference>
<evidence type="ECO:0000313" key="6">
    <source>
        <dbReference type="EMBL" id="MCT7374190.1"/>
    </source>
</evidence>
<organism evidence="6 7">
    <name type="scientific">Chelativorans salis</name>
    <dbReference type="NCBI Taxonomy" id="2978478"/>
    <lineage>
        <taxon>Bacteria</taxon>
        <taxon>Pseudomonadati</taxon>
        <taxon>Pseudomonadota</taxon>
        <taxon>Alphaproteobacteria</taxon>
        <taxon>Hyphomicrobiales</taxon>
        <taxon>Phyllobacteriaceae</taxon>
        <taxon>Chelativorans</taxon>
    </lineage>
</organism>
<dbReference type="Pfam" id="PF03466">
    <property type="entry name" value="LysR_substrate"/>
    <property type="match status" value="1"/>
</dbReference>
<dbReference type="PRINTS" id="PR00039">
    <property type="entry name" value="HTHLYSR"/>
</dbReference>
<comment type="caution">
    <text evidence="6">The sequence shown here is derived from an EMBL/GenBank/DDBJ whole genome shotgun (WGS) entry which is preliminary data.</text>
</comment>
<evidence type="ECO:0000256" key="3">
    <source>
        <dbReference type="ARBA" id="ARBA00023125"/>
    </source>
</evidence>
<keyword evidence="7" id="KW-1185">Reference proteome</keyword>
<dbReference type="InterPro" id="IPR000847">
    <property type="entry name" value="LysR_HTH_N"/>
</dbReference>
<proteinExistence type="inferred from homology"/>
<comment type="similarity">
    <text evidence="1">Belongs to the LysR transcriptional regulatory family.</text>
</comment>
<dbReference type="EMBL" id="JAOCZP010000001">
    <property type="protein sequence ID" value="MCT7374190.1"/>
    <property type="molecule type" value="Genomic_DNA"/>
</dbReference>
<dbReference type="InterPro" id="IPR036388">
    <property type="entry name" value="WH-like_DNA-bd_sf"/>
</dbReference>
<sequence>MLTLRQIEVVRAVMVAGTIAGAARLLNVAQPGISRTMKHMEASLGIKLFIRKGGRYVPSPEAVNVFGQLQEVHKKIEDLQFTIGQLERGRGVELSFGSVPSIANVMVPRAIAATKHRYPDIRIDIDILKIEDAIDYLMLGRGEFAAMSYRFDHPSILFEPLAKGHLVCIAGPDHPFASRPVVAAAEIAGCPLIGIDPNDPYGGIMAGIFARENLDYEITIRARFGTTVLALIKQGLGVAVIDAFTVADMNRSEIAVVPIAEPTEFQTYIARRGDVALSSFAESLIRDLRQIMNETTAQQAMA</sequence>
<dbReference type="Proteomes" id="UP001320831">
    <property type="component" value="Unassembled WGS sequence"/>
</dbReference>
<feature type="domain" description="HTH lysR-type" evidence="5">
    <location>
        <begin position="2"/>
        <end position="59"/>
    </location>
</feature>
<evidence type="ECO:0000256" key="4">
    <source>
        <dbReference type="ARBA" id="ARBA00023163"/>
    </source>
</evidence>
<dbReference type="Gene3D" id="3.40.190.10">
    <property type="entry name" value="Periplasmic binding protein-like II"/>
    <property type="match status" value="2"/>
</dbReference>
<dbReference type="Pfam" id="PF00126">
    <property type="entry name" value="HTH_1"/>
    <property type="match status" value="1"/>
</dbReference>